<sequence>MSSAFDKLFMFAALGFVGLLSILFLLIRKHGFRVALIVVLGLNSFLLLTILSLQF</sequence>
<reference evidence="2 3" key="1">
    <citation type="submission" date="2020-08" db="EMBL/GenBank/DDBJ databases">
        <title>Genomic Encyclopedia of Type Strains, Phase IV (KMG-IV): sequencing the most valuable type-strain genomes for metagenomic binning, comparative biology and taxonomic classification.</title>
        <authorList>
            <person name="Goeker M."/>
        </authorList>
    </citation>
    <scope>NUCLEOTIDE SEQUENCE [LARGE SCALE GENOMIC DNA]</scope>
    <source>
        <strain evidence="2 3">DSM 100044</strain>
    </source>
</reference>
<evidence type="ECO:0008006" key="4">
    <source>
        <dbReference type="Google" id="ProtNLM"/>
    </source>
</evidence>
<keyword evidence="1" id="KW-0472">Membrane</keyword>
<evidence type="ECO:0000256" key="1">
    <source>
        <dbReference type="SAM" id="Phobius"/>
    </source>
</evidence>
<comment type="caution">
    <text evidence="2">The sequence shown here is derived from an EMBL/GenBank/DDBJ whole genome shotgun (WGS) entry which is preliminary data.</text>
</comment>
<keyword evidence="3" id="KW-1185">Reference proteome</keyword>
<proteinExistence type="predicted"/>
<dbReference type="AlphaFoldDB" id="A0A7W9EXT5"/>
<keyword evidence="1" id="KW-1133">Transmembrane helix</keyword>
<protein>
    <recommendedName>
        <fullName evidence="4">NADH-quinone oxidoreductase subunit K</fullName>
    </recommendedName>
</protein>
<dbReference type="Proteomes" id="UP000546200">
    <property type="component" value="Unassembled WGS sequence"/>
</dbReference>
<evidence type="ECO:0000313" key="2">
    <source>
        <dbReference type="EMBL" id="MBB5716888.1"/>
    </source>
</evidence>
<gene>
    <name evidence="2" type="ORF">FHS94_003760</name>
</gene>
<feature type="transmembrane region" description="Helical" evidence="1">
    <location>
        <begin position="6"/>
        <end position="27"/>
    </location>
</feature>
<name>A0A7W9EXT5_9SPHN</name>
<dbReference type="EMBL" id="JACIJK010000016">
    <property type="protein sequence ID" value="MBB5716888.1"/>
    <property type="molecule type" value="Genomic_DNA"/>
</dbReference>
<feature type="transmembrane region" description="Helical" evidence="1">
    <location>
        <begin position="34"/>
        <end position="53"/>
    </location>
</feature>
<dbReference type="RefSeq" id="WP_184060544.1">
    <property type="nucleotide sequence ID" value="NZ_JACIJK010000016.1"/>
</dbReference>
<organism evidence="2 3">
    <name type="scientific">Sphingomonas aerophila</name>
    <dbReference type="NCBI Taxonomy" id="1344948"/>
    <lineage>
        <taxon>Bacteria</taxon>
        <taxon>Pseudomonadati</taxon>
        <taxon>Pseudomonadota</taxon>
        <taxon>Alphaproteobacteria</taxon>
        <taxon>Sphingomonadales</taxon>
        <taxon>Sphingomonadaceae</taxon>
        <taxon>Sphingomonas</taxon>
    </lineage>
</organism>
<accession>A0A7W9EXT5</accession>
<evidence type="ECO:0000313" key="3">
    <source>
        <dbReference type="Proteomes" id="UP000546200"/>
    </source>
</evidence>
<keyword evidence="1" id="KW-0812">Transmembrane</keyword>